<evidence type="ECO:0000256" key="4">
    <source>
        <dbReference type="ARBA" id="ARBA00007293"/>
    </source>
</evidence>
<dbReference type="EMBL" id="VIEB01000284">
    <property type="protein sequence ID" value="TQD96888.1"/>
    <property type="molecule type" value="Genomic_DNA"/>
</dbReference>
<sequence length="95" mass="11173">VNIERYSWTDLPKMEKKKFIIPRDMSVGQFIHILSSMLHLIPGKALFVFLKNTLPQTANRLDSIYETYKEDDGFLDVLQQRKNLWLILQSPPLII</sequence>
<evidence type="ECO:0000313" key="13">
    <source>
        <dbReference type="EMBL" id="TQD96888.1"/>
    </source>
</evidence>
<proteinExistence type="inferred from homology"/>
<keyword evidence="12" id="KW-0812">Transmembrane</keyword>
<keyword evidence="8 12" id="KW-0472">Membrane</keyword>
<dbReference type="InterPro" id="IPR029071">
    <property type="entry name" value="Ubiquitin-like_domsf"/>
</dbReference>
<feature type="transmembrane region" description="Helical" evidence="12">
    <location>
        <begin position="30"/>
        <end position="50"/>
    </location>
</feature>
<dbReference type="AlphaFoldDB" id="A0A540MDS0"/>
<organism evidence="13 14">
    <name type="scientific">Malus baccata</name>
    <name type="common">Siberian crab apple</name>
    <name type="synonym">Pyrus baccata</name>
    <dbReference type="NCBI Taxonomy" id="106549"/>
    <lineage>
        <taxon>Eukaryota</taxon>
        <taxon>Viridiplantae</taxon>
        <taxon>Streptophyta</taxon>
        <taxon>Embryophyta</taxon>
        <taxon>Tracheophyta</taxon>
        <taxon>Spermatophyta</taxon>
        <taxon>Magnoliopsida</taxon>
        <taxon>eudicotyledons</taxon>
        <taxon>Gunneridae</taxon>
        <taxon>Pentapetalae</taxon>
        <taxon>rosids</taxon>
        <taxon>fabids</taxon>
        <taxon>Rosales</taxon>
        <taxon>Rosaceae</taxon>
        <taxon>Amygdaloideae</taxon>
        <taxon>Maleae</taxon>
        <taxon>Malus</taxon>
    </lineage>
</organism>
<evidence type="ECO:0000256" key="8">
    <source>
        <dbReference type="ARBA" id="ARBA00023136"/>
    </source>
</evidence>
<evidence type="ECO:0000256" key="10">
    <source>
        <dbReference type="ARBA" id="ARBA00023288"/>
    </source>
</evidence>
<dbReference type="GO" id="GO:0006914">
    <property type="term" value="P:autophagy"/>
    <property type="evidence" value="ECO:0007669"/>
    <property type="project" value="UniProtKB-KW"/>
</dbReference>
<gene>
    <name evidence="13" type="ORF">C1H46_017493</name>
</gene>
<evidence type="ECO:0000256" key="3">
    <source>
        <dbReference type="ARBA" id="ARBA00004370"/>
    </source>
</evidence>
<keyword evidence="7" id="KW-0653">Protein transport</keyword>
<dbReference type="GO" id="GO:0015031">
    <property type="term" value="P:protein transport"/>
    <property type="evidence" value="ECO:0007669"/>
    <property type="project" value="UniProtKB-KW"/>
</dbReference>
<dbReference type="STRING" id="106549.A0A540MDS0"/>
<keyword evidence="7" id="KW-0813">Transport</keyword>
<reference evidence="13 14" key="1">
    <citation type="journal article" date="2019" name="G3 (Bethesda)">
        <title>Sequencing of a Wild Apple (Malus baccata) Genome Unravels the Differences Between Cultivated and Wild Apple Species Regarding Disease Resistance and Cold Tolerance.</title>
        <authorList>
            <person name="Chen X."/>
        </authorList>
    </citation>
    <scope>NUCLEOTIDE SEQUENCE [LARGE SCALE GENOMIC DNA]</scope>
    <source>
        <strain evidence="14">cv. Shandingzi</strain>
        <tissue evidence="13">Leaves</tissue>
    </source>
</reference>
<dbReference type="GO" id="GO:0005874">
    <property type="term" value="C:microtubule"/>
    <property type="evidence" value="ECO:0007669"/>
    <property type="project" value="UniProtKB-KW"/>
</dbReference>
<comment type="caution">
    <text evidence="13">The sequence shown here is derived from an EMBL/GenBank/DDBJ whole genome shotgun (WGS) entry which is preliminary data.</text>
</comment>
<comment type="function">
    <text evidence="1">Ubiquitin-like modifier involved in autophagosomes formation. May mediate the delivery of the autophagosomes to the vacuole via the microtubule cytoskeleton.</text>
</comment>
<keyword evidence="5" id="KW-0493">Microtubule</keyword>
<dbReference type="Pfam" id="PF02991">
    <property type="entry name" value="ATG8"/>
    <property type="match status" value="1"/>
</dbReference>
<keyword evidence="9" id="KW-0963">Cytoplasm</keyword>
<dbReference type="GO" id="GO:0005776">
    <property type="term" value="C:autophagosome"/>
    <property type="evidence" value="ECO:0007669"/>
    <property type="project" value="UniProtKB-ARBA"/>
</dbReference>
<evidence type="ECO:0000256" key="11">
    <source>
        <dbReference type="RuleBase" id="RU004384"/>
    </source>
</evidence>
<dbReference type="PANTHER" id="PTHR10969">
    <property type="entry name" value="MICROTUBULE-ASSOCIATED PROTEINS 1A/1B LIGHT CHAIN 3-RELATED"/>
    <property type="match status" value="1"/>
</dbReference>
<keyword evidence="11" id="KW-0072">Autophagy</keyword>
<evidence type="ECO:0000256" key="7">
    <source>
        <dbReference type="ARBA" id="ARBA00022927"/>
    </source>
</evidence>
<evidence type="ECO:0000256" key="9">
    <source>
        <dbReference type="ARBA" id="ARBA00023212"/>
    </source>
</evidence>
<name>A0A540MDS0_MALBA</name>
<evidence type="ECO:0000256" key="1">
    <source>
        <dbReference type="ARBA" id="ARBA00003307"/>
    </source>
</evidence>
<dbReference type="InterPro" id="IPR004241">
    <property type="entry name" value="Atg8-like"/>
</dbReference>
<comment type="subcellular location">
    <subcellularLocation>
        <location evidence="2">Cytoplasm</location>
        <location evidence="2">Cytoskeleton</location>
    </subcellularLocation>
    <subcellularLocation>
        <location evidence="3">Membrane</location>
    </subcellularLocation>
</comment>
<keyword evidence="6" id="KW-0833">Ubl conjugation pathway</keyword>
<feature type="non-terminal residue" evidence="13">
    <location>
        <position position="1"/>
    </location>
</feature>
<comment type="similarity">
    <text evidence="4 11">Belongs to the ATG8 family.</text>
</comment>
<keyword evidence="14" id="KW-1185">Reference proteome</keyword>
<dbReference type="GO" id="GO:0016020">
    <property type="term" value="C:membrane"/>
    <property type="evidence" value="ECO:0007669"/>
    <property type="project" value="UniProtKB-SubCell"/>
</dbReference>
<evidence type="ECO:0000256" key="6">
    <source>
        <dbReference type="ARBA" id="ARBA00022786"/>
    </source>
</evidence>
<accession>A0A540MDS0</accession>
<dbReference type="Proteomes" id="UP000315295">
    <property type="component" value="Unassembled WGS sequence"/>
</dbReference>
<dbReference type="SUPFAM" id="SSF54236">
    <property type="entry name" value="Ubiquitin-like"/>
    <property type="match status" value="1"/>
</dbReference>
<evidence type="ECO:0000256" key="12">
    <source>
        <dbReference type="SAM" id="Phobius"/>
    </source>
</evidence>
<evidence type="ECO:0000256" key="2">
    <source>
        <dbReference type="ARBA" id="ARBA00004245"/>
    </source>
</evidence>
<keyword evidence="10" id="KW-0449">Lipoprotein</keyword>
<keyword evidence="12" id="KW-1133">Transmembrane helix</keyword>
<dbReference type="Gene3D" id="3.10.20.90">
    <property type="entry name" value="Phosphatidylinositol 3-kinase Catalytic Subunit, Chain A, domain 1"/>
    <property type="match status" value="1"/>
</dbReference>
<protein>
    <recommendedName>
        <fullName evidence="11">Autophagy-related protein</fullName>
    </recommendedName>
</protein>
<evidence type="ECO:0000256" key="5">
    <source>
        <dbReference type="ARBA" id="ARBA00022701"/>
    </source>
</evidence>
<evidence type="ECO:0000313" key="14">
    <source>
        <dbReference type="Proteomes" id="UP000315295"/>
    </source>
</evidence>
<keyword evidence="9" id="KW-0206">Cytoskeleton</keyword>